<organism evidence="2 3">
    <name type="scientific">Polarella glacialis</name>
    <name type="common">Dinoflagellate</name>
    <dbReference type="NCBI Taxonomy" id="89957"/>
    <lineage>
        <taxon>Eukaryota</taxon>
        <taxon>Sar</taxon>
        <taxon>Alveolata</taxon>
        <taxon>Dinophyceae</taxon>
        <taxon>Suessiales</taxon>
        <taxon>Suessiaceae</taxon>
        <taxon>Polarella</taxon>
    </lineage>
</organism>
<evidence type="ECO:0000256" key="1">
    <source>
        <dbReference type="SAM" id="MobiDB-lite"/>
    </source>
</evidence>
<dbReference type="Proteomes" id="UP000626109">
    <property type="component" value="Unassembled WGS sequence"/>
</dbReference>
<name>A0A813IHN8_POLGL</name>
<dbReference type="AlphaFoldDB" id="A0A813IHN8"/>
<gene>
    <name evidence="2" type="ORF">PGLA2088_LOCUS8242</name>
</gene>
<comment type="caution">
    <text evidence="2">The sequence shown here is derived from an EMBL/GenBank/DDBJ whole genome shotgun (WGS) entry which is preliminary data.</text>
</comment>
<evidence type="ECO:0000313" key="2">
    <source>
        <dbReference type="EMBL" id="CAE8650420.1"/>
    </source>
</evidence>
<reference evidence="2" key="1">
    <citation type="submission" date="2021-02" db="EMBL/GenBank/DDBJ databases">
        <authorList>
            <person name="Dougan E. K."/>
            <person name="Rhodes N."/>
            <person name="Thang M."/>
            <person name="Chan C."/>
        </authorList>
    </citation>
    <scope>NUCLEOTIDE SEQUENCE</scope>
</reference>
<feature type="region of interest" description="Disordered" evidence="1">
    <location>
        <begin position="103"/>
        <end position="123"/>
    </location>
</feature>
<accession>A0A813IHN8</accession>
<proteinExistence type="predicted"/>
<protein>
    <submittedName>
        <fullName evidence="2">Uncharacterized protein</fullName>
    </submittedName>
</protein>
<sequence>MAAALRAPRPLPSWGRVLGARAQVVGGSLVAVRSFSSSSWPSAGSGFFSVSPGQAACAAGVAAAVLLAATRLRPLLGKSRQQAEDEEAERRLAAELQHTSFTEWRAAGFEPEAEAKAGVQQKT</sequence>
<dbReference type="EMBL" id="CAJNNW010008813">
    <property type="protein sequence ID" value="CAE8650420.1"/>
    <property type="molecule type" value="Genomic_DNA"/>
</dbReference>
<evidence type="ECO:0000313" key="3">
    <source>
        <dbReference type="Proteomes" id="UP000626109"/>
    </source>
</evidence>